<dbReference type="PANTHER" id="PTHR33608">
    <property type="entry name" value="BLL2464 PROTEIN"/>
    <property type="match status" value="1"/>
</dbReference>
<dbReference type="OrthoDB" id="9794556at2"/>
<feature type="domain" description="DUF58" evidence="2">
    <location>
        <begin position="84"/>
        <end position="293"/>
    </location>
</feature>
<name>A0A347WCP1_9PROT</name>
<evidence type="ECO:0000256" key="1">
    <source>
        <dbReference type="SAM" id="MobiDB-lite"/>
    </source>
</evidence>
<feature type="region of interest" description="Disordered" evidence="1">
    <location>
        <begin position="13"/>
        <end position="33"/>
    </location>
</feature>
<evidence type="ECO:0000259" key="2">
    <source>
        <dbReference type="Pfam" id="PF01882"/>
    </source>
</evidence>
<dbReference type="RefSeq" id="WP_118962950.1">
    <property type="nucleotide sequence ID" value="NZ_CP023036.1"/>
</dbReference>
<sequence length="333" mass="36108">MPAPLSFLSRLSRRARQATGRPAPAPDATGGTFLPRNAVSATALADSLASRLPALIVTARRIAENTGQGAHPRRKAGQGDEFWQYRPAAPGEPSTHIDWRQSARGDRAFVREREAQTPHTICLWCDNSASMRWHSDDVLPLKAESAFVLALASAAMLLRRGEHIRLLDTGGGPPLRLQGRHALEQMAHGLIASLRRAADEATLPQPAAIPPRSRVLLFGDGLYPPALFTTFLRALTARQAIGTLVEIIDPAETTLPYEGHVRFTGLEEESALLLTGGPELRQGYAAVWKRHQERLRGLCQAAGSLPVPYMTDQPPEKALLALHALLGMGGNRP</sequence>
<dbReference type="KEGG" id="ksc:CD178_01873"/>
<dbReference type="Proteomes" id="UP000264120">
    <property type="component" value="Chromosome"/>
</dbReference>
<dbReference type="PANTHER" id="PTHR33608:SF6">
    <property type="entry name" value="BLL2464 PROTEIN"/>
    <property type="match status" value="1"/>
</dbReference>
<evidence type="ECO:0000313" key="3">
    <source>
        <dbReference type="EMBL" id="AXY22634.1"/>
    </source>
</evidence>
<protein>
    <recommendedName>
        <fullName evidence="2">DUF58 domain-containing protein</fullName>
    </recommendedName>
</protein>
<proteinExistence type="predicted"/>
<keyword evidence="4" id="KW-1185">Reference proteome</keyword>
<accession>A0A347WCP1</accession>
<dbReference type="InterPro" id="IPR002881">
    <property type="entry name" value="DUF58"/>
</dbReference>
<dbReference type="Pfam" id="PF01882">
    <property type="entry name" value="DUF58"/>
    <property type="match status" value="1"/>
</dbReference>
<evidence type="ECO:0000313" key="4">
    <source>
        <dbReference type="Proteomes" id="UP000264120"/>
    </source>
</evidence>
<organism evidence="3 4">
    <name type="scientific">Komagataeibacter saccharivorans</name>
    <dbReference type="NCBI Taxonomy" id="265959"/>
    <lineage>
        <taxon>Bacteria</taxon>
        <taxon>Pseudomonadati</taxon>
        <taxon>Pseudomonadota</taxon>
        <taxon>Alphaproteobacteria</taxon>
        <taxon>Acetobacterales</taxon>
        <taxon>Acetobacteraceae</taxon>
        <taxon>Komagataeibacter</taxon>
    </lineage>
</organism>
<gene>
    <name evidence="3" type="ORF">CD178_01873</name>
</gene>
<reference evidence="3 4" key="1">
    <citation type="submission" date="2017-08" db="EMBL/GenBank/DDBJ databases">
        <title>Complete genome sequence of Gluconacetobacter saccharivorans CV1 isolated from Fermented Vinegar.</title>
        <authorList>
            <person name="Kim S.-Y."/>
        </authorList>
    </citation>
    <scope>NUCLEOTIDE SEQUENCE [LARGE SCALE GENOMIC DNA]</scope>
    <source>
        <strain evidence="3 4">CV1</strain>
    </source>
</reference>
<dbReference type="AlphaFoldDB" id="A0A347WCP1"/>
<dbReference type="EMBL" id="CP023036">
    <property type="protein sequence ID" value="AXY22634.1"/>
    <property type="molecule type" value="Genomic_DNA"/>
</dbReference>
<feature type="region of interest" description="Disordered" evidence="1">
    <location>
        <begin position="65"/>
        <end position="100"/>
    </location>
</feature>